<evidence type="ECO:0000256" key="1">
    <source>
        <dbReference type="ARBA" id="ARBA00023015"/>
    </source>
</evidence>
<dbReference type="EMBL" id="PVWJ01000159">
    <property type="protein sequence ID" value="PSB00795.1"/>
    <property type="molecule type" value="Genomic_DNA"/>
</dbReference>
<reference evidence="6 7" key="2">
    <citation type="submission" date="2018-03" db="EMBL/GenBank/DDBJ databases">
        <title>The ancient ancestry and fast evolution of plastids.</title>
        <authorList>
            <person name="Moore K.R."/>
            <person name="Magnabosco C."/>
            <person name="Momper L."/>
            <person name="Gold D.A."/>
            <person name="Bosak T."/>
            <person name="Fournier G.P."/>
        </authorList>
    </citation>
    <scope>NUCLEOTIDE SEQUENCE [LARGE SCALE GENOMIC DNA]</scope>
    <source>
        <strain evidence="6 7">CCAP 1448/3</strain>
    </source>
</reference>
<sequence>MSQLDPCGDFQCPIQFVVDLLGNKWSILVLKELFGGDSHGDSFPKRRTHELLKALPGISTKTLTMRLRELEEQGLIKREIYPEIPPRVEYSLTPKGYQIQPVMAALHQVGSKWLEQEPCVCPLQEIQPFEPIVAGKGNGRVADENTPNNSPPSDDKFDPITETREWSAAATD</sequence>
<name>A0A2T1BXQ3_9CYAN</name>
<feature type="region of interest" description="Disordered" evidence="4">
    <location>
        <begin position="134"/>
        <end position="172"/>
    </location>
</feature>
<dbReference type="InterPro" id="IPR036390">
    <property type="entry name" value="WH_DNA-bd_sf"/>
</dbReference>
<proteinExistence type="predicted"/>
<evidence type="ECO:0000313" key="7">
    <source>
        <dbReference type="Proteomes" id="UP000238762"/>
    </source>
</evidence>
<feature type="domain" description="HTH hxlR-type" evidence="5">
    <location>
        <begin position="12"/>
        <end position="118"/>
    </location>
</feature>
<dbReference type="PANTHER" id="PTHR33204">
    <property type="entry name" value="TRANSCRIPTIONAL REGULATOR, MARR FAMILY"/>
    <property type="match status" value="1"/>
</dbReference>
<dbReference type="Proteomes" id="UP000238762">
    <property type="component" value="Unassembled WGS sequence"/>
</dbReference>
<keyword evidence="3" id="KW-0804">Transcription</keyword>
<accession>A0A2T1BXQ3</accession>
<evidence type="ECO:0000313" key="6">
    <source>
        <dbReference type="EMBL" id="PSB00795.1"/>
    </source>
</evidence>
<dbReference type="InterPro" id="IPR036388">
    <property type="entry name" value="WH-like_DNA-bd_sf"/>
</dbReference>
<dbReference type="PROSITE" id="PS51118">
    <property type="entry name" value="HTH_HXLR"/>
    <property type="match status" value="1"/>
</dbReference>
<feature type="compositionally biased region" description="Basic and acidic residues" evidence="4">
    <location>
        <begin position="153"/>
        <end position="165"/>
    </location>
</feature>
<organism evidence="6 7">
    <name type="scientific">Merismopedia glauca CCAP 1448/3</name>
    <dbReference type="NCBI Taxonomy" id="1296344"/>
    <lineage>
        <taxon>Bacteria</taxon>
        <taxon>Bacillati</taxon>
        <taxon>Cyanobacteriota</taxon>
        <taxon>Cyanophyceae</taxon>
        <taxon>Synechococcales</taxon>
        <taxon>Merismopediaceae</taxon>
        <taxon>Merismopedia</taxon>
    </lineage>
</organism>
<dbReference type="Pfam" id="PF01638">
    <property type="entry name" value="HxlR"/>
    <property type="match status" value="1"/>
</dbReference>
<evidence type="ECO:0000256" key="4">
    <source>
        <dbReference type="SAM" id="MobiDB-lite"/>
    </source>
</evidence>
<keyword evidence="2" id="KW-0238">DNA-binding</keyword>
<keyword evidence="7" id="KW-1185">Reference proteome</keyword>
<gene>
    <name evidence="6" type="ORF">C7B64_21630</name>
</gene>
<dbReference type="OrthoDB" id="9791143at2"/>
<dbReference type="SUPFAM" id="SSF46785">
    <property type="entry name" value="Winged helix' DNA-binding domain"/>
    <property type="match status" value="1"/>
</dbReference>
<evidence type="ECO:0000259" key="5">
    <source>
        <dbReference type="PROSITE" id="PS51118"/>
    </source>
</evidence>
<dbReference type="Gene3D" id="1.10.10.10">
    <property type="entry name" value="Winged helix-like DNA-binding domain superfamily/Winged helix DNA-binding domain"/>
    <property type="match status" value="1"/>
</dbReference>
<dbReference type="GO" id="GO:0003677">
    <property type="term" value="F:DNA binding"/>
    <property type="evidence" value="ECO:0007669"/>
    <property type="project" value="UniProtKB-KW"/>
</dbReference>
<dbReference type="PANTHER" id="PTHR33204:SF37">
    <property type="entry name" value="HTH-TYPE TRANSCRIPTIONAL REGULATOR YODB"/>
    <property type="match status" value="1"/>
</dbReference>
<comment type="caution">
    <text evidence="6">The sequence shown here is derived from an EMBL/GenBank/DDBJ whole genome shotgun (WGS) entry which is preliminary data.</text>
</comment>
<reference evidence="6 7" key="1">
    <citation type="submission" date="2018-02" db="EMBL/GenBank/DDBJ databases">
        <authorList>
            <person name="Cohen D.B."/>
            <person name="Kent A.D."/>
        </authorList>
    </citation>
    <scope>NUCLEOTIDE SEQUENCE [LARGE SCALE GENOMIC DNA]</scope>
    <source>
        <strain evidence="6 7">CCAP 1448/3</strain>
    </source>
</reference>
<evidence type="ECO:0000256" key="3">
    <source>
        <dbReference type="ARBA" id="ARBA00023163"/>
    </source>
</evidence>
<dbReference type="InterPro" id="IPR011991">
    <property type="entry name" value="ArsR-like_HTH"/>
</dbReference>
<dbReference type="InterPro" id="IPR002577">
    <property type="entry name" value="HTH_HxlR"/>
</dbReference>
<dbReference type="AlphaFoldDB" id="A0A2T1BXQ3"/>
<evidence type="ECO:0000256" key="2">
    <source>
        <dbReference type="ARBA" id="ARBA00023125"/>
    </source>
</evidence>
<keyword evidence="1" id="KW-0805">Transcription regulation</keyword>
<dbReference type="CDD" id="cd00090">
    <property type="entry name" value="HTH_ARSR"/>
    <property type="match status" value="1"/>
</dbReference>
<protein>
    <recommendedName>
        <fullName evidence="5">HTH hxlR-type domain-containing protein</fullName>
    </recommendedName>
</protein>